<evidence type="ECO:0000256" key="5">
    <source>
        <dbReference type="SAM" id="MobiDB-lite"/>
    </source>
</evidence>
<dbReference type="RefSeq" id="XP_016643271.1">
    <property type="nucleotide sequence ID" value="XM_016787162.1"/>
</dbReference>
<evidence type="ECO:0000313" key="6">
    <source>
        <dbReference type="EMBL" id="KEZ43472.1"/>
    </source>
</evidence>
<dbReference type="InterPro" id="IPR051209">
    <property type="entry name" value="FAD-bind_Monooxygenase_sf"/>
</dbReference>
<evidence type="ECO:0000256" key="2">
    <source>
        <dbReference type="ARBA" id="ARBA00022630"/>
    </source>
</evidence>
<evidence type="ECO:0000256" key="1">
    <source>
        <dbReference type="ARBA" id="ARBA00010139"/>
    </source>
</evidence>
<dbReference type="InterPro" id="IPR020946">
    <property type="entry name" value="Flavin_mOase-like"/>
</dbReference>
<dbReference type="SUPFAM" id="SSF51905">
    <property type="entry name" value="FAD/NAD(P)-binding domain"/>
    <property type="match status" value="2"/>
</dbReference>
<organism evidence="6 7">
    <name type="scientific">Pseudallescheria apiosperma</name>
    <name type="common">Scedosporium apiospermum</name>
    <dbReference type="NCBI Taxonomy" id="563466"/>
    <lineage>
        <taxon>Eukaryota</taxon>
        <taxon>Fungi</taxon>
        <taxon>Dikarya</taxon>
        <taxon>Ascomycota</taxon>
        <taxon>Pezizomycotina</taxon>
        <taxon>Sordariomycetes</taxon>
        <taxon>Hypocreomycetidae</taxon>
        <taxon>Microascales</taxon>
        <taxon>Microascaceae</taxon>
        <taxon>Scedosporium</taxon>
    </lineage>
</organism>
<keyword evidence="4" id="KW-0560">Oxidoreductase</keyword>
<keyword evidence="2" id="KW-0285">Flavoprotein</keyword>
<dbReference type="HOGENOM" id="CLU_006937_6_1_1"/>
<dbReference type="VEuPathDB" id="FungiDB:SAPIO_CDS4668"/>
<keyword evidence="7" id="KW-1185">Reference proteome</keyword>
<dbReference type="GO" id="GO:0050661">
    <property type="term" value="F:NADP binding"/>
    <property type="evidence" value="ECO:0007669"/>
    <property type="project" value="InterPro"/>
</dbReference>
<evidence type="ECO:0000256" key="4">
    <source>
        <dbReference type="ARBA" id="ARBA00023002"/>
    </source>
</evidence>
<dbReference type="Proteomes" id="UP000028545">
    <property type="component" value="Unassembled WGS sequence"/>
</dbReference>
<feature type="compositionally biased region" description="Polar residues" evidence="5">
    <location>
        <begin position="1"/>
        <end position="20"/>
    </location>
</feature>
<dbReference type="PANTHER" id="PTHR42877:SF8">
    <property type="entry name" value="MONOOXYGENASE"/>
    <property type="match status" value="1"/>
</dbReference>
<keyword evidence="3" id="KW-0274">FAD</keyword>
<reference evidence="6 7" key="1">
    <citation type="journal article" date="2014" name="Genome Announc.">
        <title>Draft genome sequence of the pathogenic fungus Scedosporium apiospermum.</title>
        <authorList>
            <person name="Vandeputte P."/>
            <person name="Ghamrawi S."/>
            <person name="Rechenmann M."/>
            <person name="Iltis A."/>
            <person name="Giraud S."/>
            <person name="Fleury M."/>
            <person name="Thornton C."/>
            <person name="Delhaes L."/>
            <person name="Meyer W."/>
            <person name="Papon N."/>
            <person name="Bouchara J.P."/>
        </authorList>
    </citation>
    <scope>NUCLEOTIDE SEQUENCE [LARGE SCALE GENOMIC DNA]</scope>
    <source>
        <strain evidence="6 7">IHEM 14462</strain>
    </source>
</reference>
<dbReference type="OMA" id="FHKTTVW"/>
<accession>A0A084G810</accession>
<sequence>MSLNTEPTFSTAETLPQPQVASLDPEFNSTGLARSEESESSKVPVSLPAAPSSSFQLLQQWHSQPRKLRIIHVGAGATGLCTAFKFERQLTDYELVCYEKNDEIGGTWLENRYPGCACDVPAHIYTYTFEPNPFWKSYYAGSPEIHDYFMHFCEKYQLRKYLKLKHRVLSAAWHEDKGQWAVEIEHDGNVFTDWCDILMNGSGLLNKYRWPEIEGLNTFKGTLVHSAKWDHSVDYSNKRVAVLGNGSSAIQIIPQLQEVASKVGCFMRGSTWIAAPMPRVPVELPSNTGEEIIRDKEAVRPSIGQYFYTPEEIKRLADDPDYLLNYRKRIEFAINEGFAIFYKDTEASRMAYQYMQAEMARGLENDPVLTKKLVPSWPVGCRRLTPGDGYLEALIKPNVECYFTEISSITEKGLNTTDGASHEVDAIVCATGYDMAWTPHFTLIGRDGVNIKDAWNPEPKCYLGLAAPGFPNYFVMNGPRGNLANGTVLPCLETEIDYVIKAAKKMQSDRIKVLDVRESVVDQLDEYIDAWHQTSVFSGSCRSWYKNNSVDGKPRVWGGSSVHFLKTIKTPRWEHYNIEYLDDNPWAFLGNGRIKAEVEHSFEGLTSYLRNSDCPWTIE</sequence>
<dbReference type="GeneID" id="27723740"/>
<proteinExistence type="inferred from homology"/>
<dbReference type="AlphaFoldDB" id="A0A084G810"/>
<dbReference type="InterPro" id="IPR036188">
    <property type="entry name" value="FAD/NAD-bd_sf"/>
</dbReference>
<evidence type="ECO:0000313" key="7">
    <source>
        <dbReference type="Proteomes" id="UP000028545"/>
    </source>
</evidence>
<evidence type="ECO:0000256" key="3">
    <source>
        <dbReference type="ARBA" id="ARBA00022827"/>
    </source>
</evidence>
<dbReference type="OrthoDB" id="74360at2759"/>
<keyword evidence="6" id="KW-0503">Monooxygenase</keyword>
<dbReference type="GO" id="GO:0050660">
    <property type="term" value="F:flavin adenine dinucleotide binding"/>
    <property type="evidence" value="ECO:0007669"/>
    <property type="project" value="InterPro"/>
</dbReference>
<dbReference type="PANTHER" id="PTHR42877">
    <property type="entry name" value="L-ORNITHINE N(5)-MONOOXYGENASE-RELATED"/>
    <property type="match status" value="1"/>
</dbReference>
<dbReference type="EMBL" id="JOWA01000093">
    <property type="protein sequence ID" value="KEZ43472.1"/>
    <property type="molecule type" value="Genomic_DNA"/>
</dbReference>
<dbReference type="Pfam" id="PF00743">
    <property type="entry name" value="FMO-like"/>
    <property type="match status" value="1"/>
</dbReference>
<protein>
    <submittedName>
        <fullName evidence="6">4-hydroxyacetophenone monooxygenase</fullName>
    </submittedName>
</protein>
<gene>
    <name evidence="6" type="ORF">SAPIO_CDS4668</name>
</gene>
<dbReference type="Gene3D" id="3.50.50.60">
    <property type="entry name" value="FAD/NAD(P)-binding domain"/>
    <property type="match status" value="2"/>
</dbReference>
<comment type="similarity">
    <text evidence="1">Belongs to the FAD-binding monooxygenase family.</text>
</comment>
<dbReference type="KEGG" id="sapo:SAPIO_CDS4668"/>
<name>A0A084G810_PSEDA</name>
<feature type="region of interest" description="Disordered" evidence="5">
    <location>
        <begin position="1"/>
        <end position="47"/>
    </location>
</feature>
<comment type="caution">
    <text evidence="6">The sequence shown here is derived from an EMBL/GenBank/DDBJ whole genome shotgun (WGS) entry which is preliminary data.</text>
</comment>
<dbReference type="GO" id="GO:0004499">
    <property type="term" value="F:N,N-dimethylaniline monooxygenase activity"/>
    <property type="evidence" value="ECO:0007669"/>
    <property type="project" value="InterPro"/>
</dbReference>